<dbReference type="PANTHER" id="PTHR34535">
    <property type="entry name" value="HYDROGENASE MATURATION FACTOR HYPA"/>
    <property type="match status" value="1"/>
</dbReference>
<feature type="binding site" evidence="5">
    <location>
        <position position="109"/>
    </location>
    <ligand>
        <name>Zn(2+)</name>
        <dbReference type="ChEBI" id="CHEBI:29105"/>
    </ligand>
</feature>
<dbReference type="GO" id="GO:0016151">
    <property type="term" value="F:nickel cation binding"/>
    <property type="evidence" value="ECO:0007669"/>
    <property type="project" value="UniProtKB-UniRule"/>
</dbReference>
<reference evidence="6" key="1">
    <citation type="journal article" date="2021" name="PeerJ">
        <title>Extensive microbial diversity within the chicken gut microbiome revealed by metagenomics and culture.</title>
        <authorList>
            <person name="Gilroy R."/>
            <person name="Ravi A."/>
            <person name="Getino M."/>
            <person name="Pursley I."/>
            <person name="Horton D.L."/>
            <person name="Alikhan N.F."/>
            <person name="Baker D."/>
            <person name="Gharbi K."/>
            <person name="Hall N."/>
            <person name="Watson M."/>
            <person name="Adriaenssens E.M."/>
            <person name="Foster-Nyarko E."/>
            <person name="Jarju S."/>
            <person name="Secka A."/>
            <person name="Antonio M."/>
            <person name="Oren A."/>
            <person name="Chaudhuri R.R."/>
            <person name="La Ragione R."/>
            <person name="Hildebrand F."/>
            <person name="Pallen M.J."/>
        </authorList>
    </citation>
    <scope>NUCLEOTIDE SEQUENCE</scope>
    <source>
        <strain evidence="6">ChiHecec2B26-446</strain>
    </source>
</reference>
<evidence type="ECO:0000256" key="3">
    <source>
        <dbReference type="ARBA" id="ARBA00022723"/>
    </source>
</evidence>
<protein>
    <recommendedName>
        <fullName evidence="5">Hydrogenase maturation factor HypA</fullName>
    </recommendedName>
</protein>
<gene>
    <name evidence="5" type="primary">hypA</name>
    <name evidence="6" type="ORF">H9894_03450</name>
</gene>
<feature type="binding site" evidence="5">
    <location>
        <position position="31"/>
    </location>
    <ligand>
        <name>Ni(2+)</name>
        <dbReference type="ChEBI" id="CHEBI:49786"/>
    </ligand>
</feature>
<keyword evidence="4 5" id="KW-0862">Zinc</keyword>
<evidence type="ECO:0000256" key="1">
    <source>
        <dbReference type="ARBA" id="ARBA00010748"/>
    </source>
</evidence>
<dbReference type="GO" id="GO:0051604">
    <property type="term" value="P:protein maturation"/>
    <property type="evidence" value="ECO:0007669"/>
    <property type="project" value="InterPro"/>
</dbReference>
<keyword evidence="2 5" id="KW-0533">Nickel</keyword>
<dbReference type="Pfam" id="PF01155">
    <property type="entry name" value="HypA"/>
    <property type="match status" value="1"/>
</dbReference>
<dbReference type="GO" id="GO:0008270">
    <property type="term" value="F:zinc ion binding"/>
    <property type="evidence" value="ECO:0007669"/>
    <property type="project" value="UniProtKB-UniRule"/>
</dbReference>
<evidence type="ECO:0000256" key="4">
    <source>
        <dbReference type="ARBA" id="ARBA00022833"/>
    </source>
</evidence>
<evidence type="ECO:0000313" key="7">
    <source>
        <dbReference type="Proteomes" id="UP000886752"/>
    </source>
</evidence>
<dbReference type="AlphaFoldDB" id="A0A9D1TP22"/>
<proteinExistence type="inferred from homology"/>
<comment type="similarity">
    <text evidence="1 5">Belongs to the HypA/HybF family.</text>
</comment>
<evidence type="ECO:0000256" key="5">
    <source>
        <dbReference type="HAMAP-Rule" id="MF_00213"/>
    </source>
</evidence>
<name>A0A9D1TP22_9BACT</name>
<reference evidence="6" key="2">
    <citation type="submission" date="2021-04" db="EMBL/GenBank/DDBJ databases">
        <authorList>
            <person name="Gilroy R."/>
        </authorList>
    </citation>
    <scope>NUCLEOTIDE SEQUENCE</scope>
    <source>
        <strain evidence="6">ChiHecec2B26-446</strain>
    </source>
</reference>
<sequence>MPRLPTLRSLPIPSIPAFPARNAKSRRQTVHEASLAQGLLKITLDSVRSYNAEHPEAPAGRITALRLGLGLLSCVEATTFTGCFELLAEGSEAEGARLDIVREPLDCTCEDCGARFSLSRRHFVCPSCHGTHLSFSGGHGLTLLSMEVEKMPPDTDGHTQDTTDFRQI</sequence>
<organism evidence="6 7">
    <name type="scientific">Candidatus Desulfovibrio intestinipullorum</name>
    <dbReference type="NCBI Taxonomy" id="2838536"/>
    <lineage>
        <taxon>Bacteria</taxon>
        <taxon>Pseudomonadati</taxon>
        <taxon>Thermodesulfobacteriota</taxon>
        <taxon>Desulfovibrionia</taxon>
        <taxon>Desulfovibrionales</taxon>
        <taxon>Desulfovibrionaceae</taxon>
        <taxon>Desulfovibrio</taxon>
    </lineage>
</organism>
<accession>A0A9D1TP22</accession>
<comment type="caution">
    <text evidence="6">The sequence shown here is derived from an EMBL/GenBank/DDBJ whole genome shotgun (WGS) entry which is preliminary data.</text>
</comment>
<dbReference type="Gene3D" id="3.30.2320.80">
    <property type="match status" value="1"/>
</dbReference>
<dbReference type="EMBL" id="DXHV01000038">
    <property type="protein sequence ID" value="HIW00228.1"/>
    <property type="molecule type" value="Genomic_DNA"/>
</dbReference>
<dbReference type="InterPro" id="IPR000688">
    <property type="entry name" value="HypA/HybF"/>
</dbReference>
<dbReference type="InterPro" id="IPR020538">
    <property type="entry name" value="Hydgase_Ni_incorp_HypA/HybF_CS"/>
</dbReference>
<evidence type="ECO:0000256" key="2">
    <source>
        <dbReference type="ARBA" id="ARBA00022596"/>
    </source>
</evidence>
<dbReference type="PROSITE" id="PS01249">
    <property type="entry name" value="HYPA"/>
    <property type="match status" value="1"/>
</dbReference>
<evidence type="ECO:0000313" key="6">
    <source>
        <dbReference type="EMBL" id="HIW00228.1"/>
    </source>
</evidence>
<feature type="binding site" evidence="5">
    <location>
        <position position="125"/>
    </location>
    <ligand>
        <name>Zn(2+)</name>
        <dbReference type="ChEBI" id="CHEBI:29105"/>
    </ligand>
</feature>
<comment type="function">
    <text evidence="5">Involved in the maturation of [NiFe] hydrogenases. Required for nickel insertion into the metal center of the hydrogenase.</text>
</comment>
<dbReference type="Proteomes" id="UP000886752">
    <property type="component" value="Unassembled WGS sequence"/>
</dbReference>
<dbReference type="HAMAP" id="MF_00213">
    <property type="entry name" value="HypA_HybF"/>
    <property type="match status" value="1"/>
</dbReference>
<feature type="binding site" evidence="5">
    <location>
        <position position="112"/>
    </location>
    <ligand>
        <name>Zn(2+)</name>
        <dbReference type="ChEBI" id="CHEBI:29105"/>
    </ligand>
</feature>
<dbReference type="PANTHER" id="PTHR34535:SF3">
    <property type="entry name" value="HYDROGENASE MATURATION FACTOR HYPA"/>
    <property type="match status" value="1"/>
</dbReference>
<feature type="binding site" evidence="5">
    <location>
        <position position="128"/>
    </location>
    <ligand>
        <name>Zn(2+)</name>
        <dbReference type="ChEBI" id="CHEBI:29105"/>
    </ligand>
</feature>
<keyword evidence="3 5" id="KW-0479">Metal-binding</keyword>